<evidence type="ECO:0000256" key="2">
    <source>
        <dbReference type="ARBA" id="ARBA00023015"/>
    </source>
</evidence>
<dbReference type="Pfam" id="PF03965">
    <property type="entry name" value="Penicillinase_R"/>
    <property type="match status" value="1"/>
</dbReference>
<dbReference type="AlphaFoldDB" id="A0AAW8SYA9"/>
<dbReference type="Proteomes" id="UP001249240">
    <property type="component" value="Unassembled WGS sequence"/>
</dbReference>
<dbReference type="GO" id="GO:0003677">
    <property type="term" value="F:DNA binding"/>
    <property type="evidence" value="ECO:0007669"/>
    <property type="project" value="UniProtKB-KW"/>
</dbReference>
<dbReference type="Gene3D" id="1.10.4040.10">
    <property type="entry name" value="Penicillinase repressor domain"/>
    <property type="match status" value="1"/>
</dbReference>
<accession>A0AAW8SYA9</accession>
<dbReference type="EMBL" id="JARPXM010000013">
    <property type="protein sequence ID" value="MDT2539001.1"/>
    <property type="molecule type" value="Genomic_DNA"/>
</dbReference>
<evidence type="ECO:0000313" key="5">
    <source>
        <dbReference type="EMBL" id="MDT2539001.1"/>
    </source>
</evidence>
<dbReference type="PIRSF" id="PIRSF019455">
    <property type="entry name" value="CopR_AtkY"/>
    <property type="match status" value="1"/>
</dbReference>
<keyword evidence="4" id="KW-0804">Transcription</keyword>
<comment type="similarity">
    <text evidence="1">Belongs to the BlaI transcriptional regulatory family.</text>
</comment>
<dbReference type="InterPro" id="IPR036388">
    <property type="entry name" value="WH-like_DNA-bd_sf"/>
</dbReference>
<dbReference type="Gene3D" id="1.10.10.10">
    <property type="entry name" value="Winged helix-like DNA-binding domain superfamily/Winged helix DNA-binding domain"/>
    <property type="match status" value="1"/>
</dbReference>
<comment type="caution">
    <text evidence="5">The sequence shown here is derived from an EMBL/GenBank/DDBJ whole genome shotgun (WGS) entry which is preliminary data.</text>
</comment>
<evidence type="ECO:0000256" key="1">
    <source>
        <dbReference type="ARBA" id="ARBA00011046"/>
    </source>
</evidence>
<evidence type="ECO:0000256" key="4">
    <source>
        <dbReference type="ARBA" id="ARBA00023163"/>
    </source>
</evidence>
<dbReference type="GO" id="GO:0045892">
    <property type="term" value="P:negative regulation of DNA-templated transcription"/>
    <property type="evidence" value="ECO:0007669"/>
    <property type="project" value="InterPro"/>
</dbReference>
<gene>
    <name evidence="5" type="ORF">P7D78_12770</name>
</gene>
<sequence>MKQEIKITDAELKIMEFVWKNSPVDSTEIVRAFEKDEEWSPNTIRTLLVRLEQKGVVDHTKAGRVYVYHAIIPRDYFVKQESQKFISKFFDGKVSEFLSNFVADESIDEKEIDELRNLLDKRRK</sequence>
<dbReference type="RefSeq" id="WP_311807369.1">
    <property type="nucleotide sequence ID" value="NZ_JARPXM010000013.1"/>
</dbReference>
<proteinExistence type="inferred from homology"/>
<name>A0AAW8SYA9_9ENTE</name>
<dbReference type="InterPro" id="IPR005650">
    <property type="entry name" value="BlaI_family"/>
</dbReference>
<keyword evidence="3" id="KW-0238">DNA-binding</keyword>
<organism evidence="5 6">
    <name type="scientific">Enterococcus raffinosus</name>
    <dbReference type="NCBI Taxonomy" id="71452"/>
    <lineage>
        <taxon>Bacteria</taxon>
        <taxon>Bacillati</taxon>
        <taxon>Bacillota</taxon>
        <taxon>Bacilli</taxon>
        <taxon>Lactobacillales</taxon>
        <taxon>Enterococcaceae</taxon>
        <taxon>Enterococcus</taxon>
    </lineage>
</organism>
<evidence type="ECO:0000313" key="6">
    <source>
        <dbReference type="Proteomes" id="UP001249240"/>
    </source>
</evidence>
<keyword evidence="2" id="KW-0805">Transcription regulation</keyword>
<protein>
    <submittedName>
        <fullName evidence="5">BlaI/MecI/CopY family transcriptional regulator</fullName>
    </submittedName>
</protein>
<reference evidence="5" key="1">
    <citation type="submission" date="2023-03" db="EMBL/GenBank/DDBJ databases">
        <authorList>
            <person name="Shen W."/>
            <person name="Cai J."/>
        </authorList>
    </citation>
    <scope>NUCLEOTIDE SEQUENCE</scope>
    <source>
        <strain evidence="5">B646-2</strain>
    </source>
</reference>
<dbReference type="InterPro" id="IPR036390">
    <property type="entry name" value="WH_DNA-bd_sf"/>
</dbReference>
<evidence type="ECO:0000256" key="3">
    <source>
        <dbReference type="ARBA" id="ARBA00023125"/>
    </source>
</evidence>
<dbReference type="SUPFAM" id="SSF46785">
    <property type="entry name" value="Winged helix' DNA-binding domain"/>
    <property type="match status" value="1"/>
</dbReference>